<dbReference type="Proteomes" id="UP000245396">
    <property type="component" value="Unassembled WGS sequence"/>
</dbReference>
<comment type="caution">
    <text evidence="1">The sequence shown here is derived from an EMBL/GenBank/DDBJ whole genome shotgun (WGS) entry which is preliminary data.</text>
</comment>
<dbReference type="AlphaFoldDB" id="A0A316C0T7"/>
<dbReference type="Gene3D" id="3.40.50.2000">
    <property type="entry name" value="Glycogen Phosphorylase B"/>
    <property type="match status" value="2"/>
</dbReference>
<dbReference type="STRING" id="1192868.GCA_000304395_03433"/>
<name>A0A316C0T7_PSESE</name>
<proteinExistence type="predicted"/>
<dbReference type="GO" id="GO:0016740">
    <property type="term" value="F:transferase activity"/>
    <property type="evidence" value="ECO:0007669"/>
    <property type="project" value="UniProtKB-KW"/>
</dbReference>
<dbReference type="OrthoDB" id="6385861at2"/>
<dbReference type="RefSeq" id="WP_146201497.1">
    <property type="nucleotide sequence ID" value="NZ_QGGG01000010.1"/>
</dbReference>
<organism evidence="1 2">
    <name type="scientific">Pseudaminobacter salicylatoxidans</name>
    <dbReference type="NCBI Taxonomy" id="93369"/>
    <lineage>
        <taxon>Bacteria</taxon>
        <taxon>Pseudomonadati</taxon>
        <taxon>Pseudomonadota</taxon>
        <taxon>Alphaproteobacteria</taxon>
        <taxon>Hyphomicrobiales</taxon>
        <taxon>Phyllobacteriaceae</taxon>
        <taxon>Pseudaminobacter</taxon>
    </lineage>
</organism>
<keyword evidence="2" id="KW-1185">Reference proteome</keyword>
<protein>
    <submittedName>
        <fullName evidence="1">Glycosyltransferase involved in cell wall biosynthesis</fullName>
    </submittedName>
</protein>
<sequence>MRIAYLTFEKPGSGGVGRKLTLQRRFWEREGHVVRHIVLRAHDCAEEGGVHFPIRKTILSPLFTASLNAGRIREELKQFAPDVVYMRQMLRWPGLHRILKGYPVVEEVNSDINGELRSSGRVGLVKFALHRCGQIFMQGIVSGEVFVTRELKARYGTWHTPSCVISNGAIFPKSLPDKIPVRDAPSLIMVCSSDQDWHGIDILFDICRNLPEYKFHIVGPFKDCGANNILFHGVMNDADLRQLYKKMDFGVAVLALGRKKMTEACPLKVREYVENGLPVIGGYDDTDLGSAPYFLKIDPESDDVIAEIRRFVDRWRGKAFPFSDAEKRLSFACKERSRLAFLQKVSTVA</sequence>
<evidence type="ECO:0000313" key="1">
    <source>
        <dbReference type="EMBL" id="PWJ81620.1"/>
    </source>
</evidence>
<dbReference type="EMBL" id="QGGG01000010">
    <property type="protein sequence ID" value="PWJ81620.1"/>
    <property type="molecule type" value="Genomic_DNA"/>
</dbReference>
<accession>A0A316C0T7</accession>
<dbReference type="SUPFAM" id="SSF53756">
    <property type="entry name" value="UDP-Glycosyltransferase/glycogen phosphorylase"/>
    <property type="match status" value="1"/>
</dbReference>
<gene>
    <name evidence="1" type="ORF">C7441_110155</name>
</gene>
<evidence type="ECO:0000313" key="2">
    <source>
        <dbReference type="Proteomes" id="UP000245396"/>
    </source>
</evidence>
<reference evidence="1 2" key="1">
    <citation type="submission" date="2018-05" db="EMBL/GenBank/DDBJ databases">
        <title>Genomic Encyclopedia of Type Strains, Phase IV (KMG-IV): sequencing the most valuable type-strain genomes for metagenomic binning, comparative biology and taxonomic classification.</title>
        <authorList>
            <person name="Goeker M."/>
        </authorList>
    </citation>
    <scope>NUCLEOTIDE SEQUENCE [LARGE SCALE GENOMIC DNA]</scope>
    <source>
        <strain evidence="1 2">DSM 6986</strain>
    </source>
</reference>
<keyword evidence="1" id="KW-0808">Transferase</keyword>